<keyword evidence="3" id="KW-1185">Reference proteome</keyword>
<reference evidence="2 3" key="1">
    <citation type="submission" date="2020-07" db="EMBL/GenBank/DDBJ databases">
        <title>Comparative genomics of pyrophilous fungi reveals a link between fire events and developmental genes.</title>
        <authorList>
            <consortium name="DOE Joint Genome Institute"/>
            <person name="Steindorff A.S."/>
            <person name="Carver A."/>
            <person name="Calhoun S."/>
            <person name="Stillman K."/>
            <person name="Liu H."/>
            <person name="Lipzen A."/>
            <person name="Pangilinan J."/>
            <person name="Labutti K."/>
            <person name="Bruns T.D."/>
            <person name="Grigoriev I.V."/>
        </authorList>
    </citation>
    <scope>NUCLEOTIDE SEQUENCE [LARGE SCALE GENOMIC DNA]</scope>
    <source>
        <strain evidence="2 3">CBS 144469</strain>
    </source>
</reference>
<gene>
    <name evidence="2" type="ORF">DFP72DRAFT_206268</name>
</gene>
<feature type="compositionally biased region" description="Polar residues" evidence="1">
    <location>
        <begin position="34"/>
        <end position="43"/>
    </location>
</feature>
<feature type="compositionally biased region" description="Basic residues" evidence="1">
    <location>
        <begin position="9"/>
        <end position="19"/>
    </location>
</feature>
<protein>
    <submittedName>
        <fullName evidence="2">Uncharacterized protein</fullName>
    </submittedName>
</protein>
<evidence type="ECO:0000256" key="1">
    <source>
        <dbReference type="SAM" id="MobiDB-lite"/>
    </source>
</evidence>
<feature type="compositionally biased region" description="Low complexity" evidence="1">
    <location>
        <begin position="22"/>
        <end position="32"/>
    </location>
</feature>
<sequence length="319" mass="36200">MTRNEPKKVRTKARSKKPRQAPEPVVANPEPVSMGNTEAQTSKNGKTTWEVGADGVNPCYVASVPAEILDMVIKLLIANPTPTRSRRGLKVDRTVHAGFKHPPVDKVVQRRLRSVCRTWAETIDATHREVHFDGDRSPAPHTGVILRWNEDRAEYVNVIAERIKRDCLDLERMPAGVPINLTLMKPRSYRKDHTRPHLNDPGTAVLNQGACNLINSFRDLKGDTASLTIYDNCDITWARDLLDDEGEVPEQRIHHRNLAEARAAMGNFDAVYKRMYVRRPTVTKAYRTRSQTDITKKEDGKVWKRLHTLRLMFDGGVSD</sequence>
<evidence type="ECO:0000313" key="2">
    <source>
        <dbReference type="EMBL" id="KAF6765703.1"/>
    </source>
</evidence>
<comment type="caution">
    <text evidence="2">The sequence shown here is derived from an EMBL/GenBank/DDBJ whole genome shotgun (WGS) entry which is preliminary data.</text>
</comment>
<proteinExistence type="predicted"/>
<feature type="region of interest" description="Disordered" evidence="1">
    <location>
        <begin position="1"/>
        <end position="43"/>
    </location>
</feature>
<dbReference type="AlphaFoldDB" id="A0A8H6IHT0"/>
<dbReference type="EMBL" id="JACGCI010000002">
    <property type="protein sequence ID" value="KAF6765703.1"/>
    <property type="molecule type" value="Genomic_DNA"/>
</dbReference>
<organism evidence="2 3">
    <name type="scientific">Ephemerocybe angulata</name>
    <dbReference type="NCBI Taxonomy" id="980116"/>
    <lineage>
        <taxon>Eukaryota</taxon>
        <taxon>Fungi</taxon>
        <taxon>Dikarya</taxon>
        <taxon>Basidiomycota</taxon>
        <taxon>Agaricomycotina</taxon>
        <taxon>Agaricomycetes</taxon>
        <taxon>Agaricomycetidae</taxon>
        <taxon>Agaricales</taxon>
        <taxon>Agaricineae</taxon>
        <taxon>Psathyrellaceae</taxon>
        <taxon>Ephemerocybe</taxon>
    </lineage>
</organism>
<evidence type="ECO:0000313" key="3">
    <source>
        <dbReference type="Proteomes" id="UP000521943"/>
    </source>
</evidence>
<name>A0A8H6IHT0_9AGAR</name>
<dbReference type="Proteomes" id="UP000521943">
    <property type="component" value="Unassembled WGS sequence"/>
</dbReference>
<accession>A0A8H6IHT0</accession>